<evidence type="ECO:0000313" key="2">
    <source>
        <dbReference type="Proteomes" id="UP000006729"/>
    </source>
</evidence>
<accession>U5G0Y8</accession>
<dbReference type="SUPFAM" id="SSF50249">
    <property type="entry name" value="Nucleic acid-binding proteins"/>
    <property type="match status" value="1"/>
</dbReference>
<gene>
    <name evidence="1" type="ORF">POPTR_010G026400</name>
</gene>
<dbReference type="HOGENOM" id="CLU_2350609_0_0_1"/>
<organism evidence="1 2">
    <name type="scientific">Populus trichocarpa</name>
    <name type="common">Western balsam poplar</name>
    <name type="synonym">Populus balsamifera subsp. trichocarpa</name>
    <dbReference type="NCBI Taxonomy" id="3694"/>
    <lineage>
        <taxon>Eukaryota</taxon>
        <taxon>Viridiplantae</taxon>
        <taxon>Streptophyta</taxon>
        <taxon>Embryophyta</taxon>
        <taxon>Tracheophyta</taxon>
        <taxon>Spermatophyta</taxon>
        <taxon>Magnoliopsida</taxon>
        <taxon>eudicotyledons</taxon>
        <taxon>Gunneridae</taxon>
        <taxon>Pentapetalae</taxon>
        <taxon>rosids</taxon>
        <taxon>fabids</taxon>
        <taxon>Malpighiales</taxon>
        <taxon>Salicaceae</taxon>
        <taxon>Saliceae</taxon>
        <taxon>Populus</taxon>
    </lineage>
</organism>
<evidence type="ECO:0000313" key="1">
    <source>
        <dbReference type="EMBL" id="PNT14351.1"/>
    </source>
</evidence>
<evidence type="ECO:0008006" key="3">
    <source>
        <dbReference type="Google" id="ProtNLM"/>
    </source>
</evidence>
<proteinExistence type="predicted"/>
<dbReference type="Gene3D" id="2.40.50.140">
    <property type="entry name" value="Nucleic acid-binding proteins"/>
    <property type="match status" value="1"/>
</dbReference>
<keyword evidence="2" id="KW-1185">Reference proteome</keyword>
<dbReference type="PANTHER" id="PTHR47165">
    <property type="entry name" value="OS03G0429900 PROTEIN"/>
    <property type="match status" value="1"/>
</dbReference>
<sequence length="97" mass="11336">MSKVLELRKLEKGFRGCLSDISSCFDEQINENRKTIKEILCMNPYKHKDTRFTRRASIADFDLSKGWWYPRCPHCNKKLSGTGTNYRCIGHDSITFV</sequence>
<dbReference type="EMBL" id="CM009299">
    <property type="protein sequence ID" value="PNT14351.1"/>
    <property type="molecule type" value="Genomic_DNA"/>
</dbReference>
<dbReference type="InParanoid" id="U5G0Y8"/>
<name>U5G0Y8_POPTR</name>
<dbReference type="PANTHER" id="PTHR47165:SF4">
    <property type="entry name" value="OS03G0429900 PROTEIN"/>
    <property type="match status" value="1"/>
</dbReference>
<protein>
    <recommendedName>
        <fullName evidence="3">Replication factor A C-terminal domain-containing protein</fullName>
    </recommendedName>
</protein>
<dbReference type="AlphaFoldDB" id="U5G0Y8"/>
<reference evidence="1 2" key="1">
    <citation type="journal article" date="2006" name="Science">
        <title>The genome of black cottonwood, Populus trichocarpa (Torr. &amp; Gray).</title>
        <authorList>
            <person name="Tuskan G.A."/>
            <person name="Difazio S."/>
            <person name="Jansson S."/>
            <person name="Bohlmann J."/>
            <person name="Grigoriev I."/>
            <person name="Hellsten U."/>
            <person name="Putnam N."/>
            <person name="Ralph S."/>
            <person name="Rombauts S."/>
            <person name="Salamov A."/>
            <person name="Schein J."/>
            <person name="Sterck L."/>
            <person name="Aerts A."/>
            <person name="Bhalerao R.R."/>
            <person name="Bhalerao R.P."/>
            <person name="Blaudez D."/>
            <person name="Boerjan W."/>
            <person name="Brun A."/>
            <person name="Brunner A."/>
            <person name="Busov V."/>
            <person name="Campbell M."/>
            <person name="Carlson J."/>
            <person name="Chalot M."/>
            <person name="Chapman J."/>
            <person name="Chen G.L."/>
            <person name="Cooper D."/>
            <person name="Coutinho P.M."/>
            <person name="Couturier J."/>
            <person name="Covert S."/>
            <person name="Cronk Q."/>
            <person name="Cunningham R."/>
            <person name="Davis J."/>
            <person name="Degroeve S."/>
            <person name="Dejardin A."/>
            <person name="Depamphilis C."/>
            <person name="Detter J."/>
            <person name="Dirks B."/>
            <person name="Dubchak I."/>
            <person name="Duplessis S."/>
            <person name="Ehlting J."/>
            <person name="Ellis B."/>
            <person name="Gendler K."/>
            <person name="Goodstein D."/>
            <person name="Gribskov M."/>
            <person name="Grimwood J."/>
            <person name="Groover A."/>
            <person name="Gunter L."/>
            <person name="Hamberger B."/>
            <person name="Heinze B."/>
            <person name="Helariutta Y."/>
            <person name="Henrissat B."/>
            <person name="Holligan D."/>
            <person name="Holt R."/>
            <person name="Huang W."/>
            <person name="Islam-Faridi N."/>
            <person name="Jones S."/>
            <person name="Jones-Rhoades M."/>
            <person name="Jorgensen R."/>
            <person name="Joshi C."/>
            <person name="Kangasjarvi J."/>
            <person name="Karlsson J."/>
            <person name="Kelleher C."/>
            <person name="Kirkpatrick R."/>
            <person name="Kirst M."/>
            <person name="Kohler A."/>
            <person name="Kalluri U."/>
            <person name="Larimer F."/>
            <person name="Leebens-Mack J."/>
            <person name="Leple J.C."/>
            <person name="Locascio P."/>
            <person name="Lou Y."/>
            <person name="Lucas S."/>
            <person name="Martin F."/>
            <person name="Montanini B."/>
            <person name="Napoli C."/>
            <person name="Nelson D.R."/>
            <person name="Nelson C."/>
            <person name="Nieminen K."/>
            <person name="Nilsson O."/>
            <person name="Pereda V."/>
            <person name="Peter G."/>
            <person name="Philippe R."/>
            <person name="Pilate G."/>
            <person name="Poliakov A."/>
            <person name="Razumovskaya J."/>
            <person name="Richardson P."/>
            <person name="Rinaldi C."/>
            <person name="Ritland K."/>
            <person name="Rouze P."/>
            <person name="Ryaboy D."/>
            <person name="Schmutz J."/>
            <person name="Schrader J."/>
            <person name="Segerman B."/>
            <person name="Shin H."/>
            <person name="Siddiqui A."/>
            <person name="Sterky F."/>
            <person name="Terry A."/>
            <person name="Tsai C.J."/>
            <person name="Uberbacher E."/>
            <person name="Unneberg P."/>
            <person name="Vahala J."/>
            <person name="Wall K."/>
            <person name="Wessler S."/>
            <person name="Yang G."/>
            <person name="Yin T."/>
            <person name="Douglas C."/>
            <person name="Marra M."/>
            <person name="Sandberg G."/>
            <person name="Van de Peer Y."/>
            <person name="Rokhsar D."/>
        </authorList>
    </citation>
    <scope>NUCLEOTIDE SEQUENCE [LARGE SCALE GENOMIC DNA]</scope>
    <source>
        <strain evidence="2">cv. Nisqually</strain>
    </source>
</reference>
<dbReference type="Proteomes" id="UP000006729">
    <property type="component" value="Chromosome 10"/>
</dbReference>
<dbReference type="InterPro" id="IPR012340">
    <property type="entry name" value="NA-bd_OB-fold"/>
</dbReference>